<accession>A0ABP9XSM4</accession>
<comment type="caution">
    <text evidence="1">The sequence shown here is derived from an EMBL/GenBank/DDBJ whole genome shotgun (WGS) entry which is preliminary data.</text>
</comment>
<proteinExistence type="predicted"/>
<name>A0ABP9XSM4_9FUNG</name>
<sequence>MDVTYLWTTSKQDAVVKKAVDLLLQNNEQHNVFTAFYEQRVRSAKGLELPKNIIPCSDPDPSLNFQSASEEAVGIFKQCEPEAEFMPASEQDPDDDY</sequence>
<protein>
    <submittedName>
        <fullName evidence="1">Uncharacterized protein</fullName>
    </submittedName>
</protein>
<organism evidence="1 2">
    <name type="scientific">Helicostylum pulchrum</name>
    <dbReference type="NCBI Taxonomy" id="562976"/>
    <lineage>
        <taxon>Eukaryota</taxon>
        <taxon>Fungi</taxon>
        <taxon>Fungi incertae sedis</taxon>
        <taxon>Mucoromycota</taxon>
        <taxon>Mucoromycotina</taxon>
        <taxon>Mucoromycetes</taxon>
        <taxon>Mucorales</taxon>
        <taxon>Mucorineae</taxon>
        <taxon>Mucoraceae</taxon>
        <taxon>Helicostylum</taxon>
    </lineage>
</organism>
<reference evidence="1 2" key="1">
    <citation type="submission" date="2024-04" db="EMBL/GenBank/DDBJ databases">
        <title>genome sequences of Mucor flavus KT1a and Helicostylum pulchrum KT1b strains isolation_sourced from the surface of a dry-aged beef.</title>
        <authorList>
            <person name="Toyotome T."/>
            <person name="Hosono M."/>
            <person name="Torimaru M."/>
            <person name="Fukuda K."/>
            <person name="Mikami N."/>
        </authorList>
    </citation>
    <scope>NUCLEOTIDE SEQUENCE [LARGE SCALE GENOMIC DNA]</scope>
    <source>
        <strain evidence="1 2">KT1b</strain>
    </source>
</reference>
<evidence type="ECO:0000313" key="2">
    <source>
        <dbReference type="Proteomes" id="UP001476247"/>
    </source>
</evidence>
<dbReference type="EMBL" id="BAABUJ010000008">
    <property type="protein sequence ID" value="GAA5797774.1"/>
    <property type="molecule type" value="Genomic_DNA"/>
</dbReference>
<evidence type="ECO:0000313" key="1">
    <source>
        <dbReference type="EMBL" id="GAA5797774.1"/>
    </source>
</evidence>
<keyword evidence="2" id="KW-1185">Reference proteome</keyword>
<dbReference type="Proteomes" id="UP001476247">
    <property type="component" value="Unassembled WGS sequence"/>
</dbReference>
<gene>
    <name evidence="1" type="ORF">HPULCUR_003169</name>
</gene>